<feature type="binding site" evidence="9">
    <location>
        <position position="49"/>
    </location>
    <ligand>
        <name>ATP</name>
        <dbReference type="ChEBI" id="CHEBI:30616"/>
    </ligand>
</feature>
<evidence type="ECO:0000259" key="11">
    <source>
        <dbReference type="PROSITE" id="PS50011"/>
    </source>
</evidence>
<dbReference type="PANTHER" id="PTHR43289:SF34">
    <property type="entry name" value="SERINE_THREONINE-PROTEIN KINASE YBDM-RELATED"/>
    <property type="match status" value="1"/>
</dbReference>
<dbReference type="RefSeq" id="WP_184909702.1">
    <property type="nucleotide sequence ID" value="NZ_JACHMS010000001.1"/>
</dbReference>
<dbReference type="EMBL" id="JACHMS010000001">
    <property type="protein sequence ID" value="MBB4713867.1"/>
    <property type="molecule type" value="Genomic_DNA"/>
</dbReference>
<dbReference type="GO" id="GO:0004674">
    <property type="term" value="F:protein serine/threonine kinase activity"/>
    <property type="evidence" value="ECO:0007669"/>
    <property type="project" value="UniProtKB-KW"/>
</dbReference>
<dbReference type="Pfam" id="PF03793">
    <property type="entry name" value="PASTA"/>
    <property type="match status" value="1"/>
</dbReference>
<comment type="catalytic activity">
    <reaction evidence="8">
        <text>L-seryl-[protein] + ATP = O-phospho-L-seryl-[protein] + ADP + H(+)</text>
        <dbReference type="Rhea" id="RHEA:17989"/>
        <dbReference type="Rhea" id="RHEA-COMP:9863"/>
        <dbReference type="Rhea" id="RHEA-COMP:11604"/>
        <dbReference type="ChEBI" id="CHEBI:15378"/>
        <dbReference type="ChEBI" id="CHEBI:29999"/>
        <dbReference type="ChEBI" id="CHEBI:30616"/>
        <dbReference type="ChEBI" id="CHEBI:83421"/>
        <dbReference type="ChEBI" id="CHEBI:456216"/>
        <dbReference type="EC" id="2.7.11.1"/>
    </reaction>
</comment>
<organism evidence="13 14">
    <name type="scientific">Streptomyces luteogriseus</name>
    <dbReference type="NCBI Taxonomy" id="68233"/>
    <lineage>
        <taxon>Bacteria</taxon>
        <taxon>Bacillati</taxon>
        <taxon>Actinomycetota</taxon>
        <taxon>Actinomycetes</taxon>
        <taxon>Kitasatosporales</taxon>
        <taxon>Streptomycetaceae</taxon>
        <taxon>Streptomyces</taxon>
    </lineage>
</organism>
<dbReference type="SMART" id="SM00220">
    <property type="entry name" value="S_TKc"/>
    <property type="match status" value="1"/>
</dbReference>
<dbReference type="PROSITE" id="PS00108">
    <property type="entry name" value="PROTEIN_KINASE_ST"/>
    <property type="match status" value="1"/>
</dbReference>
<feature type="region of interest" description="Disordered" evidence="10">
    <location>
        <begin position="300"/>
        <end position="398"/>
    </location>
</feature>
<dbReference type="InterPro" id="IPR000719">
    <property type="entry name" value="Prot_kinase_dom"/>
</dbReference>
<keyword evidence="14" id="KW-1185">Reference proteome</keyword>
<keyword evidence="5 13" id="KW-0418">Kinase</keyword>
<evidence type="ECO:0000259" key="12">
    <source>
        <dbReference type="PROSITE" id="PS51178"/>
    </source>
</evidence>
<evidence type="ECO:0000256" key="9">
    <source>
        <dbReference type="PROSITE-ProRule" id="PRU10141"/>
    </source>
</evidence>
<dbReference type="Pfam" id="PF00069">
    <property type="entry name" value="Pkinase"/>
    <property type="match status" value="1"/>
</dbReference>
<dbReference type="CDD" id="cd06577">
    <property type="entry name" value="PASTA_pknB"/>
    <property type="match status" value="1"/>
</dbReference>
<comment type="catalytic activity">
    <reaction evidence="7">
        <text>L-threonyl-[protein] + ATP = O-phospho-L-threonyl-[protein] + ADP + H(+)</text>
        <dbReference type="Rhea" id="RHEA:46608"/>
        <dbReference type="Rhea" id="RHEA-COMP:11060"/>
        <dbReference type="Rhea" id="RHEA-COMP:11605"/>
        <dbReference type="ChEBI" id="CHEBI:15378"/>
        <dbReference type="ChEBI" id="CHEBI:30013"/>
        <dbReference type="ChEBI" id="CHEBI:30616"/>
        <dbReference type="ChEBI" id="CHEBI:61977"/>
        <dbReference type="ChEBI" id="CHEBI:456216"/>
        <dbReference type="EC" id="2.7.11.1"/>
    </reaction>
</comment>
<feature type="region of interest" description="Disordered" evidence="10">
    <location>
        <begin position="428"/>
        <end position="475"/>
    </location>
</feature>
<dbReference type="GO" id="GO:0005524">
    <property type="term" value="F:ATP binding"/>
    <property type="evidence" value="ECO:0007669"/>
    <property type="project" value="UniProtKB-UniRule"/>
</dbReference>
<evidence type="ECO:0000256" key="8">
    <source>
        <dbReference type="ARBA" id="ARBA00048679"/>
    </source>
</evidence>
<dbReference type="InterPro" id="IPR005543">
    <property type="entry name" value="PASTA_dom"/>
</dbReference>
<dbReference type="SMART" id="SM00740">
    <property type="entry name" value="PASTA"/>
    <property type="match status" value="1"/>
</dbReference>
<dbReference type="AlphaFoldDB" id="A0A7W7GG39"/>
<accession>A0A7W7GG39</accession>
<dbReference type="FunFam" id="1.10.510.10:FF:000021">
    <property type="entry name" value="Serine/threonine protein kinase"/>
    <property type="match status" value="1"/>
</dbReference>
<reference evidence="13 14" key="1">
    <citation type="submission" date="2020-08" db="EMBL/GenBank/DDBJ databases">
        <title>Sequencing the genomes of 1000 actinobacteria strains.</title>
        <authorList>
            <person name="Klenk H.-P."/>
        </authorList>
    </citation>
    <scope>NUCLEOTIDE SEQUENCE [LARGE SCALE GENOMIC DNA]</scope>
    <source>
        <strain evidence="13 14">DSM 40483</strain>
    </source>
</reference>
<evidence type="ECO:0000256" key="4">
    <source>
        <dbReference type="ARBA" id="ARBA00022741"/>
    </source>
</evidence>
<dbReference type="PROSITE" id="PS00107">
    <property type="entry name" value="PROTEIN_KINASE_ATP"/>
    <property type="match status" value="1"/>
</dbReference>
<dbReference type="Gene3D" id="3.30.10.20">
    <property type="match status" value="1"/>
</dbReference>
<feature type="domain" description="PASTA" evidence="12">
    <location>
        <begin position="475"/>
        <end position="543"/>
    </location>
</feature>
<feature type="domain" description="Protein kinase" evidence="11">
    <location>
        <begin position="20"/>
        <end position="287"/>
    </location>
</feature>
<sequence length="548" mass="57825">MSQDGAQGQYTGRALASGRYQLRDLLGQGGMASVHLAYDSVLDRQVAIKTLHTDLGREQAFRERFRREAQSVAKLTHTNIVSVFDTGEDTLDGMTTPYIVMEYVEGRPLGSVLDEDVRQQGAMPADKALKITADVLAALEISHEMGLVHRDIKPGNVMMTKRAVVKVMDFGIARAMQSGVTSMTQTGMVVGTPQYLSPEQALGRGVDARSDLYSVGIMLFQLVTGRLPFEADSPLAIAYAHVQEAPPVPSSINRALPPAVDALIARALKKNPNERFPSAEAMRDECLRVAASFNAAPPSIVPGTQAPSGAGVGSAVFPPVDQATPAPSGQVQTPYQPTPPPNPYGTPAPTGPSPAYGYPQQGGYQTPSPGAYSPQPGPSTPPPYNLTPQTPVAPSGGGRNNKPVIIGSIIVSVVAVGGLVTALLLNGGSEDDKGGGGSSASASASAEKKPGYRGPDTTKTIDTEECTEPRESYNDPDKIKIPNFKFANIESVKACLQAAGWRLNEKNVDENTYGEGTVMNQFPSADTDVDPKDMPEIELSVSTGNPPS</sequence>
<dbReference type="SUPFAM" id="SSF56112">
    <property type="entry name" value="Protein kinase-like (PK-like)"/>
    <property type="match status" value="1"/>
</dbReference>
<gene>
    <name evidence="13" type="ORF">BJ965_003749</name>
</gene>
<dbReference type="CDD" id="cd14014">
    <property type="entry name" value="STKc_PknB_like"/>
    <property type="match status" value="1"/>
</dbReference>
<dbReference type="InterPro" id="IPR008271">
    <property type="entry name" value="Ser/Thr_kinase_AS"/>
</dbReference>
<keyword evidence="3" id="KW-0808">Transferase</keyword>
<comment type="caution">
    <text evidence="13">The sequence shown here is derived from an EMBL/GenBank/DDBJ whole genome shotgun (WGS) entry which is preliminary data.</text>
</comment>
<evidence type="ECO:0000256" key="6">
    <source>
        <dbReference type="ARBA" id="ARBA00022840"/>
    </source>
</evidence>
<dbReference type="EC" id="2.7.11.1" evidence="1"/>
<evidence type="ECO:0000256" key="7">
    <source>
        <dbReference type="ARBA" id="ARBA00047899"/>
    </source>
</evidence>
<name>A0A7W7GG39_9ACTN</name>
<feature type="region of interest" description="Disordered" evidence="10">
    <location>
        <begin position="514"/>
        <end position="548"/>
    </location>
</feature>
<protein>
    <recommendedName>
        <fullName evidence="1">non-specific serine/threonine protein kinase</fullName>
        <ecNumber evidence="1">2.7.11.1</ecNumber>
    </recommendedName>
</protein>
<evidence type="ECO:0000256" key="1">
    <source>
        <dbReference type="ARBA" id="ARBA00012513"/>
    </source>
</evidence>
<evidence type="ECO:0000256" key="10">
    <source>
        <dbReference type="SAM" id="MobiDB-lite"/>
    </source>
</evidence>
<feature type="compositionally biased region" description="Pro residues" evidence="10">
    <location>
        <begin position="375"/>
        <end position="385"/>
    </location>
</feature>
<proteinExistence type="predicted"/>
<feature type="compositionally biased region" description="Basic and acidic residues" evidence="10">
    <location>
        <begin position="459"/>
        <end position="475"/>
    </location>
</feature>
<evidence type="ECO:0000256" key="5">
    <source>
        <dbReference type="ARBA" id="ARBA00022777"/>
    </source>
</evidence>
<evidence type="ECO:0000313" key="14">
    <source>
        <dbReference type="Proteomes" id="UP000565089"/>
    </source>
</evidence>
<dbReference type="PROSITE" id="PS50011">
    <property type="entry name" value="PROTEIN_KINASE_DOM"/>
    <property type="match status" value="1"/>
</dbReference>
<dbReference type="PANTHER" id="PTHR43289">
    <property type="entry name" value="MITOGEN-ACTIVATED PROTEIN KINASE KINASE KINASE 20-RELATED"/>
    <property type="match status" value="1"/>
</dbReference>
<evidence type="ECO:0000256" key="3">
    <source>
        <dbReference type="ARBA" id="ARBA00022679"/>
    </source>
</evidence>
<evidence type="ECO:0000313" key="13">
    <source>
        <dbReference type="EMBL" id="MBB4713867.1"/>
    </source>
</evidence>
<evidence type="ECO:0000256" key="2">
    <source>
        <dbReference type="ARBA" id="ARBA00022527"/>
    </source>
</evidence>
<dbReference type="FunFam" id="3.30.200.20:FF:000035">
    <property type="entry name" value="Serine/threonine protein kinase Stk1"/>
    <property type="match status" value="1"/>
</dbReference>
<dbReference type="Gene3D" id="1.10.510.10">
    <property type="entry name" value="Transferase(Phosphotransferase) domain 1"/>
    <property type="match status" value="1"/>
</dbReference>
<dbReference type="Proteomes" id="UP000565089">
    <property type="component" value="Unassembled WGS sequence"/>
</dbReference>
<dbReference type="GeneID" id="95795720"/>
<dbReference type="Gene3D" id="3.30.200.20">
    <property type="entry name" value="Phosphorylase Kinase, domain 1"/>
    <property type="match status" value="1"/>
</dbReference>
<keyword evidence="6 9" id="KW-0067">ATP-binding</keyword>
<dbReference type="PROSITE" id="PS51178">
    <property type="entry name" value="PASTA"/>
    <property type="match status" value="1"/>
</dbReference>
<feature type="compositionally biased region" description="Pro residues" evidence="10">
    <location>
        <begin position="336"/>
        <end position="352"/>
    </location>
</feature>
<dbReference type="InterPro" id="IPR017441">
    <property type="entry name" value="Protein_kinase_ATP_BS"/>
</dbReference>
<dbReference type="GO" id="GO:0045717">
    <property type="term" value="P:negative regulation of fatty acid biosynthetic process"/>
    <property type="evidence" value="ECO:0007669"/>
    <property type="project" value="UniProtKB-ARBA"/>
</dbReference>
<dbReference type="InterPro" id="IPR011009">
    <property type="entry name" value="Kinase-like_dom_sf"/>
</dbReference>
<keyword evidence="4 9" id="KW-0547">Nucleotide-binding</keyword>
<keyword evidence="2 13" id="KW-0723">Serine/threonine-protein kinase</keyword>